<organism evidence="2 3">
    <name type="scientific">Carya illinoinensis</name>
    <name type="common">Pecan</name>
    <dbReference type="NCBI Taxonomy" id="32201"/>
    <lineage>
        <taxon>Eukaryota</taxon>
        <taxon>Viridiplantae</taxon>
        <taxon>Streptophyta</taxon>
        <taxon>Embryophyta</taxon>
        <taxon>Tracheophyta</taxon>
        <taxon>Spermatophyta</taxon>
        <taxon>Magnoliopsida</taxon>
        <taxon>eudicotyledons</taxon>
        <taxon>Gunneridae</taxon>
        <taxon>Pentapetalae</taxon>
        <taxon>rosids</taxon>
        <taxon>fabids</taxon>
        <taxon>Fagales</taxon>
        <taxon>Juglandaceae</taxon>
        <taxon>Carya</taxon>
    </lineage>
</organism>
<dbReference type="Pfam" id="PF12481">
    <property type="entry name" value="DUF3700"/>
    <property type="match status" value="1"/>
</dbReference>
<protein>
    <recommendedName>
        <fullName evidence="1">DUF3700 domain-containing protein</fullName>
    </recommendedName>
</protein>
<sequence length="143" mass="15888">MLGIFNKDLVQPPRELNSPAAPAPSNTSAKPKLSHEILKSFVSQSSNAFSISFENATSFAYVTPEKPYSIHQRLLCCMDDIYRIFLGNLNNLYSLIKQYGLSKGTNEAISVLKDLDGSFGYVVYDNKAKTVFAALVINYLDRP</sequence>
<dbReference type="PANTHER" id="PTHR45952">
    <property type="entry name" value="ALUMINUM INDUCED PROTEIN WITH YGL AND LRDR MOTIFS"/>
    <property type="match status" value="1"/>
</dbReference>
<evidence type="ECO:0000259" key="1">
    <source>
        <dbReference type="SMART" id="SM01172"/>
    </source>
</evidence>
<dbReference type="SMART" id="SM01172">
    <property type="entry name" value="DUF3700"/>
    <property type="match status" value="1"/>
</dbReference>
<name>A0A922A4Q6_CARIL</name>
<comment type="caution">
    <text evidence="2">The sequence shown here is derived from an EMBL/GenBank/DDBJ whole genome shotgun (WGS) entry which is preliminary data.</text>
</comment>
<evidence type="ECO:0000313" key="2">
    <source>
        <dbReference type="EMBL" id="KAG6621517.1"/>
    </source>
</evidence>
<dbReference type="EMBL" id="MU228862">
    <property type="protein sequence ID" value="KAG6621517.1"/>
    <property type="molecule type" value="Genomic_DNA"/>
</dbReference>
<dbReference type="AlphaFoldDB" id="A0A922A4Q6"/>
<feature type="domain" description="DUF3700" evidence="1">
    <location>
        <begin position="2"/>
        <end position="143"/>
    </location>
</feature>
<proteinExistence type="predicted"/>
<reference evidence="2" key="1">
    <citation type="submission" date="2021-01" db="EMBL/GenBank/DDBJ databases">
        <authorList>
            <person name="Lovell J.T."/>
            <person name="Bentley N."/>
            <person name="Bhattarai G."/>
            <person name="Jenkins J.W."/>
            <person name="Sreedasyam A."/>
            <person name="Alarcon Y."/>
            <person name="Bock C."/>
            <person name="Boston L."/>
            <person name="Carlson J."/>
            <person name="Cervantes K."/>
            <person name="Clermont K."/>
            <person name="Krom N."/>
            <person name="Kubenka K."/>
            <person name="Mamidi S."/>
            <person name="Mattison C."/>
            <person name="Monteros M."/>
            <person name="Pisani C."/>
            <person name="Plott C."/>
            <person name="Rajasekar S."/>
            <person name="Rhein H.S."/>
            <person name="Rohla C."/>
            <person name="Song M."/>
            <person name="Hilaire R.S."/>
            <person name="Shu S."/>
            <person name="Wells L."/>
            <person name="Wang X."/>
            <person name="Webber J."/>
            <person name="Heerema R.J."/>
            <person name="Klein P."/>
            <person name="Conner P."/>
            <person name="Grauke L."/>
            <person name="Grimwood J."/>
            <person name="Schmutz J."/>
            <person name="Randall J.J."/>
        </authorList>
    </citation>
    <scope>NUCLEOTIDE SEQUENCE</scope>
    <source>
        <tissue evidence="2">Leaf</tissue>
    </source>
</reference>
<dbReference type="InterPro" id="IPR024286">
    <property type="entry name" value="DUF3700"/>
</dbReference>
<accession>A0A922A4Q6</accession>
<dbReference type="Proteomes" id="UP000811246">
    <property type="component" value="Unassembled WGS sequence"/>
</dbReference>
<dbReference type="PANTHER" id="PTHR45952:SF6">
    <property type="entry name" value="STEM-SPECIFIC PROTEIN TSJT1-LIKE"/>
    <property type="match status" value="1"/>
</dbReference>
<evidence type="ECO:0000313" key="3">
    <source>
        <dbReference type="Proteomes" id="UP000811246"/>
    </source>
</evidence>
<dbReference type="InterPro" id="IPR044828">
    <property type="entry name" value="TSJT1-like"/>
</dbReference>
<gene>
    <name evidence="2" type="ORF">I3842_Q023100</name>
</gene>